<dbReference type="RefSeq" id="WP_128519507.1">
    <property type="nucleotide sequence ID" value="NZ_RJQC01000001.1"/>
</dbReference>
<feature type="compositionally biased region" description="Low complexity" evidence="1">
    <location>
        <begin position="114"/>
        <end position="129"/>
    </location>
</feature>
<dbReference type="InterPro" id="IPR025945">
    <property type="entry name" value="DHHW"/>
</dbReference>
<reference evidence="3 4" key="1">
    <citation type="submission" date="2018-11" db="EMBL/GenBank/DDBJ databases">
        <title>Clostridium sp. nov., a member of the family Erysipelotrichaceae isolated from pig faeces.</title>
        <authorList>
            <person name="Chang Y.-H."/>
        </authorList>
    </citation>
    <scope>NUCLEOTIDE SEQUENCE [LARGE SCALE GENOMIC DNA]</scope>
    <source>
        <strain evidence="3 4">YH-panp20</strain>
    </source>
</reference>
<accession>A0A3N0I356</accession>
<feature type="transmembrane region" description="Helical" evidence="2">
    <location>
        <begin position="20"/>
        <end position="38"/>
    </location>
</feature>
<keyword evidence="2" id="KW-1133">Transmembrane helix</keyword>
<proteinExistence type="predicted"/>
<keyword evidence="2" id="KW-0472">Membrane</keyword>
<keyword evidence="4" id="KW-1185">Reference proteome</keyword>
<evidence type="ECO:0008006" key="5">
    <source>
        <dbReference type="Google" id="ProtNLM"/>
    </source>
</evidence>
<evidence type="ECO:0000313" key="3">
    <source>
        <dbReference type="EMBL" id="RNM31348.1"/>
    </source>
</evidence>
<organism evidence="3 4">
    <name type="scientific">Absicoccus porci</name>
    <dbReference type="NCBI Taxonomy" id="2486576"/>
    <lineage>
        <taxon>Bacteria</taxon>
        <taxon>Bacillati</taxon>
        <taxon>Bacillota</taxon>
        <taxon>Erysipelotrichia</taxon>
        <taxon>Erysipelotrichales</taxon>
        <taxon>Erysipelotrichaceae</taxon>
        <taxon>Absicoccus</taxon>
    </lineage>
</organism>
<feature type="region of interest" description="Disordered" evidence="1">
    <location>
        <begin position="105"/>
        <end position="134"/>
    </location>
</feature>
<dbReference type="OrthoDB" id="175771at2"/>
<evidence type="ECO:0000256" key="1">
    <source>
        <dbReference type="SAM" id="MobiDB-lite"/>
    </source>
</evidence>
<dbReference type="Proteomes" id="UP000276568">
    <property type="component" value="Unassembled WGS sequence"/>
</dbReference>
<sequence>MKYTKKQQKQIRLFRNWSVVITSFLLVIGMIMGALFFIRPTESIVEKRKLTAFPAFHLSTFLDGSYFSDVSKWYSDTFPGRDRWIAMSQDLKKSYGIESNTRMVGGNAQKDTIPSNGTTSNSTSKTAKAPKTKDMQAEVQNQIMEGLYVKDGAAYSVYYFDQSAANTYTKAMNRAAKELKGTTSVYSVLVPNNSGAMLDDKTLNSLGGSDQQEGIDYYADQYSKNVHMVNILPTLRKHNDQYLYFRTDHHWTSLGAYYAYKDFCKEKGITAHKLSYFKKSYKFSPFLGTFYDKLKDSAMEKNPDYVKAYVPNGTNDLTYWDESGQAHDWRVIEDVSSWNEGSGYYCFIGGDKPLTKIENPKIKDGSSCVVVKESYGNCFVPYLVDHYQTVYIMDFRYTKEKIVSFCKKNKIQDLIMINNITIIASKDVASKIDSELH</sequence>
<evidence type="ECO:0000256" key="2">
    <source>
        <dbReference type="SAM" id="Phobius"/>
    </source>
</evidence>
<evidence type="ECO:0000313" key="4">
    <source>
        <dbReference type="Proteomes" id="UP000276568"/>
    </source>
</evidence>
<gene>
    <name evidence="3" type="ORF">EDX97_01965</name>
</gene>
<keyword evidence="2" id="KW-0812">Transmembrane</keyword>
<protein>
    <recommendedName>
        <fullName evidence="5">DHHW protein</fullName>
    </recommendedName>
</protein>
<comment type="caution">
    <text evidence="3">The sequence shown here is derived from an EMBL/GenBank/DDBJ whole genome shotgun (WGS) entry which is preliminary data.</text>
</comment>
<dbReference type="EMBL" id="RJQC01000001">
    <property type="protein sequence ID" value="RNM31348.1"/>
    <property type="molecule type" value="Genomic_DNA"/>
</dbReference>
<name>A0A3N0I356_9FIRM</name>
<dbReference type="Pfam" id="PF14286">
    <property type="entry name" value="DHHW"/>
    <property type="match status" value="2"/>
</dbReference>
<dbReference type="AlphaFoldDB" id="A0A3N0I356"/>